<sequence>MGYGSPGVPSDGEVSAGATGSAEATTIDWRSGEPVTRSVETSVVETTFSEGRVIGDEEFDGRAGVSLLIIEVAMTGGALLPASESERPRSNEKYALNRYALQYVLG</sequence>
<accession>A0ABD3GEN2</accession>
<dbReference type="EMBL" id="JBJQOH010000007">
    <property type="protein sequence ID" value="KAL3677657.1"/>
    <property type="molecule type" value="Genomic_DNA"/>
</dbReference>
<keyword evidence="3" id="KW-1185">Reference proteome</keyword>
<gene>
    <name evidence="2" type="ORF">R1sor_020613</name>
</gene>
<feature type="region of interest" description="Disordered" evidence="1">
    <location>
        <begin position="1"/>
        <end position="42"/>
    </location>
</feature>
<proteinExistence type="predicted"/>
<comment type="caution">
    <text evidence="2">The sequence shown here is derived from an EMBL/GenBank/DDBJ whole genome shotgun (WGS) entry which is preliminary data.</text>
</comment>
<reference evidence="2 3" key="1">
    <citation type="submission" date="2024-09" db="EMBL/GenBank/DDBJ databases">
        <title>Chromosome-scale assembly of Riccia sorocarpa.</title>
        <authorList>
            <person name="Paukszto L."/>
        </authorList>
    </citation>
    <scope>NUCLEOTIDE SEQUENCE [LARGE SCALE GENOMIC DNA]</scope>
    <source>
        <strain evidence="2">LP-2024</strain>
        <tissue evidence="2">Aerial parts of the thallus</tissue>
    </source>
</reference>
<evidence type="ECO:0000313" key="2">
    <source>
        <dbReference type="EMBL" id="KAL3677657.1"/>
    </source>
</evidence>
<evidence type="ECO:0000313" key="3">
    <source>
        <dbReference type="Proteomes" id="UP001633002"/>
    </source>
</evidence>
<feature type="compositionally biased region" description="Low complexity" evidence="1">
    <location>
        <begin position="33"/>
        <end position="42"/>
    </location>
</feature>
<organism evidence="2 3">
    <name type="scientific">Riccia sorocarpa</name>
    <dbReference type="NCBI Taxonomy" id="122646"/>
    <lineage>
        <taxon>Eukaryota</taxon>
        <taxon>Viridiplantae</taxon>
        <taxon>Streptophyta</taxon>
        <taxon>Embryophyta</taxon>
        <taxon>Marchantiophyta</taxon>
        <taxon>Marchantiopsida</taxon>
        <taxon>Marchantiidae</taxon>
        <taxon>Marchantiales</taxon>
        <taxon>Ricciaceae</taxon>
        <taxon>Riccia</taxon>
    </lineage>
</organism>
<evidence type="ECO:0000256" key="1">
    <source>
        <dbReference type="SAM" id="MobiDB-lite"/>
    </source>
</evidence>
<feature type="compositionally biased region" description="Low complexity" evidence="1">
    <location>
        <begin position="12"/>
        <end position="26"/>
    </location>
</feature>
<dbReference type="AlphaFoldDB" id="A0ABD3GEN2"/>
<name>A0ABD3GEN2_9MARC</name>
<dbReference type="Proteomes" id="UP001633002">
    <property type="component" value="Unassembled WGS sequence"/>
</dbReference>
<protein>
    <submittedName>
        <fullName evidence="2">Uncharacterized protein</fullName>
    </submittedName>
</protein>